<accession>A0A812TFF4</accession>
<dbReference type="Proteomes" id="UP000604046">
    <property type="component" value="Unassembled WGS sequence"/>
</dbReference>
<dbReference type="AlphaFoldDB" id="A0A812TFF4"/>
<reference evidence="1" key="1">
    <citation type="submission" date="2021-02" db="EMBL/GenBank/DDBJ databases">
        <authorList>
            <person name="Dougan E. K."/>
            <person name="Rhodes N."/>
            <person name="Thang M."/>
            <person name="Chan C."/>
        </authorList>
    </citation>
    <scope>NUCLEOTIDE SEQUENCE</scope>
</reference>
<comment type="caution">
    <text evidence="1">The sequence shown here is derived from an EMBL/GenBank/DDBJ whole genome shotgun (WGS) entry which is preliminary data.</text>
</comment>
<keyword evidence="2" id="KW-1185">Reference proteome</keyword>
<dbReference type="EMBL" id="CAJNDS010002550">
    <property type="protein sequence ID" value="CAE7523245.1"/>
    <property type="molecule type" value="Genomic_DNA"/>
</dbReference>
<proteinExistence type="predicted"/>
<sequence length="98" mass="10524">MHGECSDNSCATSQNANITSLLGRISADDLFVLARGQEEEELAPVSLREYLKKMGKYGGYAGLAPDADLADAAADNEVSIRFQTTFLPVLEDAGRERG</sequence>
<name>A0A812TFF4_9DINO</name>
<protein>
    <submittedName>
        <fullName evidence="1">Uncharacterized protein</fullName>
    </submittedName>
</protein>
<evidence type="ECO:0000313" key="1">
    <source>
        <dbReference type="EMBL" id="CAE7523245.1"/>
    </source>
</evidence>
<evidence type="ECO:0000313" key="2">
    <source>
        <dbReference type="Proteomes" id="UP000604046"/>
    </source>
</evidence>
<organism evidence="1 2">
    <name type="scientific">Symbiodinium natans</name>
    <dbReference type="NCBI Taxonomy" id="878477"/>
    <lineage>
        <taxon>Eukaryota</taxon>
        <taxon>Sar</taxon>
        <taxon>Alveolata</taxon>
        <taxon>Dinophyceae</taxon>
        <taxon>Suessiales</taxon>
        <taxon>Symbiodiniaceae</taxon>
        <taxon>Symbiodinium</taxon>
    </lineage>
</organism>
<gene>
    <name evidence="1" type="ORF">SNAT2548_LOCUS29290</name>
</gene>